<evidence type="ECO:0000256" key="11">
    <source>
        <dbReference type="ARBA" id="ARBA00022777"/>
    </source>
</evidence>
<keyword evidence="20" id="KW-1185">Reference proteome</keyword>
<keyword evidence="6" id="KW-0997">Cell inner membrane</keyword>
<dbReference type="Pfam" id="PF08521">
    <property type="entry name" value="2CSK_N"/>
    <property type="match status" value="1"/>
</dbReference>
<dbReference type="PRINTS" id="PR00344">
    <property type="entry name" value="BCTRLSENSOR"/>
</dbReference>
<dbReference type="InterPro" id="IPR004358">
    <property type="entry name" value="Sig_transdc_His_kin-like_C"/>
</dbReference>
<dbReference type="Gene3D" id="1.20.5.1040">
    <property type="entry name" value="Sensor protein qsec"/>
    <property type="match status" value="2"/>
</dbReference>
<dbReference type="InterPro" id="IPR003594">
    <property type="entry name" value="HATPase_dom"/>
</dbReference>
<evidence type="ECO:0000256" key="7">
    <source>
        <dbReference type="ARBA" id="ARBA00022553"/>
    </source>
</evidence>
<dbReference type="InterPro" id="IPR050428">
    <property type="entry name" value="TCS_sensor_his_kinase"/>
</dbReference>
<organism evidence="19 21">
    <name type="scientific">Yersinia massiliensis</name>
    <dbReference type="NCBI Taxonomy" id="419257"/>
    <lineage>
        <taxon>Bacteria</taxon>
        <taxon>Pseudomonadati</taxon>
        <taxon>Pseudomonadota</taxon>
        <taxon>Gammaproteobacteria</taxon>
        <taxon>Enterobacterales</taxon>
        <taxon>Yersiniaceae</taxon>
        <taxon>Yersinia</taxon>
    </lineage>
</organism>
<dbReference type="RefSeq" id="WP_050080656.1">
    <property type="nucleotide sequence ID" value="NZ_CABHYD010000036.1"/>
</dbReference>
<feature type="transmembrane region" description="Helical" evidence="16">
    <location>
        <begin position="166"/>
        <end position="184"/>
    </location>
</feature>
<comment type="catalytic activity">
    <reaction evidence="1">
        <text>ATP + protein L-histidine = ADP + protein N-phospho-L-histidine.</text>
        <dbReference type="EC" id="2.7.13.3"/>
    </reaction>
</comment>
<dbReference type="CDD" id="cd00082">
    <property type="entry name" value="HisKA"/>
    <property type="match status" value="1"/>
</dbReference>
<evidence type="ECO:0000313" key="18">
    <source>
        <dbReference type="EMBL" id="AVX38062.1"/>
    </source>
</evidence>
<dbReference type="FunFam" id="1.10.287.130:FF:000035">
    <property type="entry name" value="Two-component sensor histidine kinase"/>
    <property type="match status" value="1"/>
</dbReference>
<dbReference type="PANTHER" id="PTHR45436:SF14">
    <property type="entry name" value="SENSOR PROTEIN QSEC"/>
    <property type="match status" value="1"/>
</dbReference>
<dbReference type="EMBL" id="JAASAN010000002">
    <property type="protein sequence ID" value="NIL26015.1"/>
    <property type="molecule type" value="Genomic_DNA"/>
</dbReference>
<comment type="subcellular location">
    <subcellularLocation>
        <location evidence="2">Cell inner membrane</location>
        <topology evidence="2">Multi-pass membrane protein</topology>
    </subcellularLocation>
</comment>
<evidence type="ECO:0000313" key="20">
    <source>
        <dbReference type="Proteomes" id="UP000240908"/>
    </source>
</evidence>
<dbReference type="SMART" id="SM00388">
    <property type="entry name" value="HisKA"/>
    <property type="match status" value="1"/>
</dbReference>
<keyword evidence="15 16" id="KW-0472">Membrane</keyword>
<accession>A0A2R4NPL6</accession>
<keyword evidence="7" id="KW-0597">Phosphoprotein</keyword>
<dbReference type="GO" id="GO:0005524">
    <property type="term" value="F:ATP binding"/>
    <property type="evidence" value="ECO:0007669"/>
    <property type="project" value="UniProtKB-KW"/>
</dbReference>
<dbReference type="GO" id="GO:0000155">
    <property type="term" value="F:phosphorelay sensor kinase activity"/>
    <property type="evidence" value="ECO:0007669"/>
    <property type="project" value="InterPro"/>
</dbReference>
<evidence type="ECO:0000256" key="1">
    <source>
        <dbReference type="ARBA" id="ARBA00000085"/>
    </source>
</evidence>
<dbReference type="EMBL" id="CP028487">
    <property type="protein sequence ID" value="AVX38062.1"/>
    <property type="molecule type" value="Genomic_DNA"/>
</dbReference>
<dbReference type="GO" id="GO:0005886">
    <property type="term" value="C:plasma membrane"/>
    <property type="evidence" value="ECO:0007669"/>
    <property type="project" value="TreeGrafter"/>
</dbReference>
<evidence type="ECO:0000256" key="2">
    <source>
        <dbReference type="ARBA" id="ARBA00004429"/>
    </source>
</evidence>
<evidence type="ECO:0000256" key="6">
    <source>
        <dbReference type="ARBA" id="ARBA00022519"/>
    </source>
</evidence>
<feature type="domain" description="Histidine kinase" evidence="17">
    <location>
        <begin position="245"/>
        <end position="455"/>
    </location>
</feature>
<feature type="transmembrane region" description="Helical" evidence="16">
    <location>
        <begin position="12"/>
        <end position="32"/>
    </location>
</feature>
<reference evidence="20" key="1">
    <citation type="journal article" date="2018" name="Genome Announc.">
        <title>First complete genome sequence of Yersinia massiliensis.</title>
        <authorList>
            <person name="Thomas M.C."/>
            <person name="Arling V."/>
            <person name="Goji N."/>
            <person name="Janzen T.W."/>
            <person name="Duceppe M.-O."/>
            <person name="Mathews A."/>
            <person name="Carrillo C."/>
            <person name="Amoako K."/>
        </authorList>
    </citation>
    <scope>NUCLEOTIDE SEQUENCE [LARGE SCALE GENOMIC DNA]</scope>
    <source>
        <strain evidence="20">GTA</strain>
    </source>
</reference>
<evidence type="ECO:0000313" key="19">
    <source>
        <dbReference type="EMBL" id="NIL26015.1"/>
    </source>
</evidence>
<dbReference type="InterPro" id="IPR059132">
    <property type="entry name" value="QseC"/>
</dbReference>
<evidence type="ECO:0000256" key="9">
    <source>
        <dbReference type="ARBA" id="ARBA00022692"/>
    </source>
</evidence>
<evidence type="ECO:0000256" key="10">
    <source>
        <dbReference type="ARBA" id="ARBA00022741"/>
    </source>
</evidence>
<protein>
    <recommendedName>
        <fullName evidence="4">Sensor protein QseC</fullName>
        <ecNumber evidence="3">2.7.13.3</ecNumber>
    </recommendedName>
</protein>
<dbReference type="Gene3D" id="1.10.287.130">
    <property type="match status" value="1"/>
</dbReference>
<dbReference type="Pfam" id="PF00512">
    <property type="entry name" value="HisKA"/>
    <property type="match status" value="1"/>
</dbReference>
<dbReference type="InterPro" id="IPR005467">
    <property type="entry name" value="His_kinase_dom"/>
</dbReference>
<dbReference type="InterPro" id="IPR036890">
    <property type="entry name" value="HATPase_C_sf"/>
</dbReference>
<dbReference type="PROSITE" id="PS50109">
    <property type="entry name" value="HIS_KIN"/>
    <property type="match status" value="1"/>
</dbReference>
<dbReference type="SUPFAM" id="SSF55874">
    <property type="entry name" value="ATPase domain of HSP90 chaperone/DNA topoisomerase II/histidine kinase"/>
    <property type="match status" value="1"/>
</dbReference>
<dbReference type="Proteomes" id="UP000240908">
    <property type="component" value="Chromosome"/>
</dbReference>
<dbReference type="PANTHER" id="PTHR45436">
    <property type="entry name" value="SENSOR HISTIDINE KINASE YKOH"/>
    <property type="match status" value="1"/>
</dbReference>
<evidence type="ECO:0000259" key="17">
    <source>
        <dbReference type="PROSITE" id="PS50109"/>
    </source>
</evidence>
<dbReference type="Pfam" id="PF02518">
    <property type="entry name" value="HATPase_c"/>
    <property type="match status" value="1"/>
</dbReference>
<dbReference type="KEGG" id="yma:DA391_10550"/>
<keyword evidence="9 16" id="KW-0812">Transmembrane</keyword>
<evidence type="ECO:0000256" key="3">
    <source>
        <dbReference type="ARBA" id="ARBA00012438"/>
    </source>
</evidence>
<evidence type="ECO:0000256" key="5">
    <source>
        <dbReference type="ARBA" id="ARBA00022475"/>
    </source>
</evidence>
<evidence type="ECO:0000313" key="21">
    <source>
        <dbReference type="Proteomes" id="UP000698240"/>
    </source>
</evidence>
<gene>
    <name evidence="19" type="primary">qseC</name>
    <name evidence="18" type="ORF">DA391_10550</name>
    <name evidence="19" type="ORF">HB980_05550</name>
</gene>
<keyword evidence="11 19" id="KW-0418">Kinase</keyword>
<sequence>MKSLTRSLRLRLILGFIILIALTWMFASLLALHQTRKNVDEVFDTQQMLFAKRLTALNISDLTVKHPQLPRSKKMGHHRRGDVDDDALAFAIFTTEGKMVLNDGDNGPDLQYDYQQDGFSNGTLQGDKDAWRLVWLTTPDGQYRVVVGQEWDYRRDMAIDIIKAQLLPWVIALPIMVLLLIWLVTRELAPLKRLAKRLHHRQPEDETPLPLDGIPSEVKPLVVALNSLFARTGDMLVRERRFTSDAAHELRSPLAALKVQTDVALLAQDDTEVREHALSNLTEGIDRATRLVDQLLTLSRLDSLSGLDDVQDIALQDVLQTGVMDKYHKARANGVELMLDIRQTPPPRRAQPLLLALLVRNLLDNAIRYSPQGSTVKITLDAHYFSVEDNGPGVSAEYLQRLGERFFRPPGQAQTGSGLGLSIVQRIAALHGMTAHFSEGKNGGFRAEIRWSSRP</sequence>
<evidence type="ECO:0000256" key="13">
    <source>
        <dbReference type="ARBA" id="ARBA00022989"/>
    </source>
</evidence>
<keyword evidence="5" id="KW-1003">Cell membrane</keyword>
<dbReference type="InterPro" id="IPR013727">
    <property type="entry name" value="2CSK_N"/>
</dbReference>
<evidence type="ECO:0000256" key="12">
    <source>
        <dbReference type="ARBA" id="ARBA00022840"/>
    </source>
</evidence>
<name>A0A2R4NPL6_9GAMM</name>
<keyword evidence="14" id="KW-0902">Two-component regulatory system</keyword>
<evidence type="ECO:0000256" key="14">
    <source>
        <dbReference type="ARBA" id="ARBA00023012"/>
    </source>
</evidence>
<keyword evidence="10" id="KW-0547">Nucleotide-binding</keyword>
<dbReference type="EC" id="2.7.13.3" evidence="3"/>
<reference evidence="19" key="2">
    <citation type="submission" date="2020-03" db="EMBL/GenBank/DDBJ databases">
        <authorList>
            <person name="Kislichkina A."/>
            <person name="Dentovskaya S."/>
            <person name="Shaikhutdinov R."/>
            <person name="Ivanov S."/>
            <person name="Sizova A."/>
            <person name="Solomentsev V."/>
            <person name="Bogun A."/>
        </authorList>
    </citation>
    <scope>NUCLEOTIDE SEQUENCE</scope>
    <source>
        <strain evidence="19">SCPM-O-B-8025</strain>
    </source>
</reference>
<dbReference type="SMART" id="SM00387">
    <property type="entry name" value="HATPase_c"/>
    <property type="match status" value="1"/>
</dbReference>
<evidence type="ECO:0000256" key="8">
    <source>
        <dbReference type="ARBA" id="ARBA00022679"/>
    </source>
</evidence>
<keyword evidence="12" id="KW-0067">ATP-binding</keyword>
<dbReference type="InterPro" id="IPR003661">
    <property type="entry name" value="HisK_dim/P_dom"/>
</dbReference>
<dbReference type="Proteomes" id="UP000698240">
    <property type="component" value="Unassembled WGS sequence"/>
</dbReference>
<dbReference type="Gene3D" id="3.30.565.10">
    <property type="entry name" value="Histidine kinase-like ATPase, C-terminal domain"/>
    <property type="match status" value="1"/>
</dbReference>
<dbReference type="NCBIfam" id="NF007664">
    <property type="entry name" value="PRK10337.1"/>
    <property type="match status" value="1"/>
</dbReference>
<keyword evidence="8 19" id="KW-0808">Transferase</keyword>
<keyword evidence="13 16" id="KW-1133">Transmembrane helix</keyword>
<evidence type="ECO:0000256" key="4">
    <source>
        <dbReference type="ARBA" id="ARBA00017234"/>
    </source>
</evidence>
<dbReference type="AlphaFoldDB" id="A0A2R4NPL6"/>
<evidence type="ECO:0000256" key="15">
    <source>
        <dbReference type="ARBA" id="ARBA00023136"/>
    </source>
</evidence>
<dbReference type="SUPFAM" id="SSF47384">
    <property type="entry name" value="Homodimeric domain of signal transducing histidine kinase"/>
    <property type="match status" value="1"/>
</dbReference>
<evidence type="ECO:0000256" key="16">
    <source>
        <dbReference type="SAM" id="Phobius"/>
    </source>
</evidence>
<proteinExistence type="predicted"/>
<dbReference type="InterPro" id="IPR036097">
    <property type="entry name" value="HisK_dim/P_sf"/>
</dbReference>